<accession>A0A0D2Q9K2</accession>
<dbReference type="EMBL" id="CM001745">
    <property type="protein sequence ID" value="KJB35978.1"/>
    <property type="molecule type" value="Genomic_DNA"/>
</dbReference>
<sequence>MSSVLLLFVDSLDRQKQRITRGKEKYGPKSCCMDKQNILRNWTGVRFGILPRGTSLWVGAHQLVPFSNLISTPLLMNLDQNQSQGWWLAMFRERSSHSKQ</sequence>
<dbReference type="AlphaFoldDB" id="A0A0D2Q9K2"/>
<evidence type="ECO:0000313" key="1">
    <source>
        <dbReference type="EMBL" id="KJB35978.1"/>
    </source>
</evidence>
<dbReference type="Gramene" id="KJB35977">
    <property type="protein sequence ID" value="KJB35977"/>
    <property type="gene ID" value="B456_006G135400"/>
</dbReference>
<protein>
    <submittedName>
        <fullName evidence="1">Uncharacterized protein</fullName>
    </submittedName>
</protein>
<gene>
    <name evidence="1" type="ORF">B456_006G135400</name>
</gene>
<name>A0A0D2Q9K2_GOSRA</name>
<reference evidence="1 2" key="1">
    <citation type="journal article" date="2012" name="Nature">
        <title>Repeated polyploidization of Gossypium genomes and the evolution of spinnable cotton fibres.</title>
        <authorList>
            <person name="Paterson A.H."/>
            <person name="Wendel J.F."/>
            <person name="Gundlach H."/>
            <person name="Guo H."/>
            <person name="Jenkins J."/>
            <person name="Jin D."/>
            <person name="Llewellyn D."/>
            <person name="Showmaker K.C."/>
            <person name="Shu S."/>
            <person name="Udall J."/>
            <person name="Yoo M.J."/>
            <person name="Byers R."/>
            <person name="Chen W."/>
            <person name="Doron-Faigenboim A."/>
            <person name="Duke M.V."/>
            <person name="Gong L."/>
            <person name="Grimwood J."/>
            <person name="Grover C."/>
            <person name="Grupp K."/>
            <person name="Hu G."/>
            <person name="Lee T.H."/>
            <person name="Li J."/>
            <person name="Lin L."/>
            <person name="Liu T."/>
            <person name="Marler B.S."/>
            <person name="Page J.T."/>
            <person name="Roberts A.W."/>
            <person name="Romanel E."/>
            <person name="Sanders W.S."/>
            <person name="Szadkowski E."/>
            <person name="Tan X."/>
            <person name="Tang H."/>
            <person name="Xu C."/>
            <person name="Wang J."/>
            <person name="Wang Z."/>
            <person name="Zhang D."/>
            <person name="Zhang L."/>
            <person name="Ashrafi H."/>
            <person name="Bedon F."/>
            <person name="Bowers J.E."/>
            <person name="Brubaker C.L."/>
            <person name="Chee P.W."/>
            <person name="Das S."/>
            <person name="Gingle A.R."/>
            <person name="Haigler C.H."/>
            <person name="Harker D."/>
            <person name="Hoffmann L.V."/>
            <person name="Hovav R."/>
            <person name="Jones D.C."/>
            <person name="Lemke C."/>
            <person name="Mansoor S."/>
            <person name="ur Rahman M."/>
            <person name="Rainville L.N."/>
            <person name="Rambani A."/>
            <person name="Reddy U.K."/>
            <person name="Rong J.K."/>
            <person name="Saranga Y."/>
            <person name="Scheffler B.E."/>
            <person name="Scheffler J.A."/>
            <person name="Stelly D.M."/>
            <person name="Triplett B.A."/>
            <person name="Van Deynze A."/>
            <person name="Vaslin M.F."/>
            <person name="Waghmare V.N."/>
            <person name="Walford S.A."/>
            <person name="Wright R.J."/>
            <person name="Zaki E.A."/>
            <person name="Zhang T."/>
            <person name="Dennis E.S."/>
            <person name="Mayer K.F."/>
            <person name="Peterson D.G."/>
            <person name="Rokhsar D.S."/>
            <person name="Wang X."/>
            <person name="Schmutz J."/>
        </authorList>
    </citation>
    <scope>NUCLEOTIDE SEQUENCE [LARGE SCALE GENOMIC DNA]</scope>
</reference>
<dbReference type="Proteomes" id="UP000032304">
    <property type="component" value="Chromosome 6"/>
</dbReference>
<proteinExistence type="predicted"/>
<evidence type="ECO:0000313" key="2">
    <source>
        <dbReference type="Proteomes" id="UP000032304"/>
    </source>
</evidence>
<organism evidence="1 2">
    <name type="scientific">Gossypium raimondii</name>
    <name type="common">Peruvian cotton</name>
    <name type="synonym">Gossypium klotzschianum subsp. raimondii</name>
    <dbReference type="NCBI Taxonomy" id="29730"/>
    <lineage>
        <taxon>Eukaryota</taxon>
        <taxon>Viridiplantae</taxon>
        <taxon>Streptophyta</taxon>
        <taxon>Embryophyta</taxon>
        <taxon>Tracheophyta</taxon>
        <taxon>Spermatophyta</taxon>
        <taxon>Magnoliopsida</taxon>
        <taxon>eudicotyledons</taxon>
        <taxon>Gunneridae</taxon>
        <taxon>Pentapetalae</taxon>
        <taxon>rosids</taxon>
        <taxon>malvids</taxon>
        <taxon>Malvales</taxon>
        <taxon>Malvaceae</taxon>
        <taxon>Malvoideae</taxon>
        <taxon>Gossypium</taxon>
    </lineage>
</organism>
<keyword evidence="2" id="KW-1185">Reference proteome</keyword>
<dbReference type="EMBL" id="CM001745">
    <property type="protein sequence ID" value="KJB35977.1"/>
    <property type="molecule type" value="Genomic_DNA"/>
</dbReference>
<dbReference type="Gramene" id="KJB35978">
    <property type="protein sequence ID" value="KJB35978"/>
    <property type="gene ID" value="B456_006G135400"/>
</dbReference>